<proteinExistence type="predicted"/>
<reference evidence="1" key="1">
    <citation type="submission" date="2021-02" db="EMBL/GenBank/DDBJ databases">
        <authorList>
            <person name="Bekaert M."/>
        </authorList>
    </citation>
    <scope>NUCLEOTIDE SEQUENCE</scope>
    <source>
        <strain evidence="1">IoA-00</strain>
    </source>
</reference>
<organism evidence="1 2">
    <name type="scientific">Lepeophtheirus salmonis</name>
    <name type="common">Salmon louse</name>
    <name type="synonym">Caligus salmonis</name>
    <dbReference type="NCBI Taxonomy" id="72036"/>
    <lineage>
        <taxon>Eukaryota</taxon>
        <taxon>Metazoa</taxon>
        <taxon>Ecdysozoa</taxon>
        <taxon>Arthropoda</taxon>
        <taxon>Crustacea</taxon>
        <taxon>Multicrustacea</taxon>
        <taxon>Hexanauplia</taxon>
        <taxon>Copepoda</taxon>
        <taxon>Siphonostomatoida</taxon>
        <taxon>Caligidae</taxon>
        <taxon>Lepeophtheirus</taxon>
    </lineage>
</organism>
<name>A0A817F9C6_LEPSM</name>
<sequence>MGYIYLDFKETLTGLKDYNLNRHYNTLHRLKFEKDTGAARAVTVAELHSKVCQGQDIFTKVTTFQELAITACYHVALELTKVTKQLLDGEVVKTCAVKMAKAFDDNNMVKYFEAMSLSRRIVTHGIFGIHDHVEQFKPYRNLIMILRRELKEAFCRSLLHPSSEHYIHGEFTHFLETRRLWPCVVLDSLILELFGKSVVVGKRGVEIVMDFLVDCIYEDGGRVFEGRDVCGAKRSSLGLLLWTSSLERLLCRSGIPDQDLRHNIYDEWCNLPPDTKSIWIKAAQKMLDFSQVKKLFFLDQGSVKRKENDKFMLVIREKLNCEEDEYCISKYQEIISKNLKIQLSHMAPDPRDNNASCFHSICDHNEIISTQEANDLVELGVEFHKNVKDYTPLHKKQLYEYMNDQGTQTLTVIQDVKSTQVDKFHYAQCDHLNLCSCQRSENCIKYYDDNILTESYNMVKEQLNTKPRNSVDYKKLNMFEPYSHVEMESVYFASVHAKKKPFGKDSQMNNVYSLEAKKGRTYNCYEKVSKDLYLEKVDNTSGFCFESPILKNNTIELGKNRCTTTLLNAVEDGLLGDEVQSEFMSYNILGHSNKNLFSSYEEYYSCQKSLPPISKSKSGISDKKLPPGLSILPFKILPSYEVDKSEKYLTGPIQNNPHFPNGLKAFIPNGYSLIKTSTNNGKLHYCFRKKKECRHLSSKEEKKKDKEIEKSSIVQLECEQTSIDNLIPVTLSGENQQLISQFDQSNSLSIDHNTISNSRTMVSSEQFCGSFKALLVLPGGQMVLTNLSNEQFDRMDISVVPSNGTCYEEISSENTIVHISPPESYPLTCVSGLIQKPDDVEIQCYPQLSPGGLYHTIPSTVSRSQDLSSTNNVSVAKVKNLNAPDLSISEPSQILKTEKQTKDYHIAKCS</sequence>
<dbReference type="Proteomes" id="UP000675881">
    <property type="component" value="Unassembled WGS sequence"/>
</dbReference>
<gene>
    <name evidence="1" type="ORF">LSAA_40</name>
</gene>
<comment type="caution">
    <text evidence="1">The sequence shown here is derived from an EMBL/GenBank/DDBJ whole genome shotgun (WGS) entry which is preliminary data.</text>
</comment>
<accession>A0A817F9C6</accession>
<dbReference type="AlphaFoldDB" id="A0A817F9C6"/>
<protein>
    <submittedName>
        <fullName evidence="1">(salmon louse) hypothetical protein</fullName>
    </submittedName>
</protein>
<evidence type="ECO:0000313" key="2">
    <source>
        <dbReference type="Proteomes" id="UP000675881"/>
    </source>
</evidence>
<evidence type="ECO:0000313" key="1">
    <source>
        <dbReference type="EMBL" id="CAF2740970.1"/>
    </source>
</evidence>
<dbReference type="EMBL" id="CAJNVT010000007">
    <property type="protein sequence ID" value="CAF2740970.1"/>
    <property type="molecule type" value="Genomic_DNA"/>
</dbReference>
<dbReference type="PANTHER" id="PTHR45913:SF20">
    <property type="entry name" value="GENERAL TRANSCRIPTION FACTOR II-I REPEAT DOMAIN-CONTAINING PROTEIN 2"/>
    <property type="match status" value="1"/>
</dbReference>
<dbReference type="PANTHER" id="PTHR45913">
    <property type="entry name" value="EPM2A-INTERACTING PROTEIN 1"/>
    <property type="match status" value="1"/>
</dbReference>
<keyword evidence="2" id="KW-1185">Reference proteome</keyword>